<proteinExistence type="predicted"/>
<feature type="non-terminal residue" evidence="1">
    <location>
        <position position="279"/>
    </location>
</feature>
<dbReference type="EMBL" id="LIHL02000012">
    <property type="protein sequence ID" value="KAF5453508.1"/>
    <property type="molecule type" value="Genomic_DNA"/>
</dbReference>
<dbReference type="Proteomes" id="UP000619265">
    <property type="component" value="Unassembled WGS sequence"/>
</dbReference>
<dbReference type="Gramene" id="Jr12_22750_p2">
    <property type="protein sequence ID" value="cds.Jr12_22750_p2"/>
    <property type="gene ID" value="Jr12_22750"/>
</dbReference>
<reference evidence="1" key="2">
    <citation type="submission" date="2020-03" db="EMBL/GenBank/DDBJ databases">
        <title>Walnut 2.0.</title>
        <authorList>
            <person name="Marrano A."/>
            <person name="Britton M."/>
            <person name="Zimin A.V."/>
            <person name="Zaini P.A."/>
            <person name="Workman R."/>
            <person name="Puiu D."/>
            <person name="Bianco L."/>
            <person name="Allen B.J."/>
            <person name="Troggio M."/>
            <person name="Leslie C.A."/>
            <person name="Timp W."/>
            <person name="Dendekar A."/>
            <person name="Salzberg S.L."/>
            <person name="Neale D.B."/>
        </authorList>
    </citation>
    <scope>NUCLEOTIDE SEQUENCE</scope>
    <source>
        <tissue evidence="1">Leaves</tissue>
    </source>
</reference>
<name>A0A833UDG0_JUGRE</name>
<protein>
    <submittedName>
        <fullName evidence="1">Uncharacterized protein</fullName>
    </submittedName>
</protein>
<sequence>MSFWSVSPDGSCPAVTNGRLPLLLSMMSLLPLFWMTVEAWGPTPLRPAMMGRLLLLTIPLRSALLSGTPPVSGKMLSLGCVKGRPLNWVFAMIPVTTLADGCVPPRMSCMKKVNAGVCGPTGFATVALVVVVTGDSVPVGVIVGPTTGAMPATGAATVSGSSSSGCGESASDSAAGLAIGGMSTMGISDSGNGGLVSSAAGVAGIWPFGSVVGVRPTCGVTFGTVVATGLVGWGGSGRTEGCGSTSRRTLTELAHSKVMARSKRQMALNVTRVRRESLA</sequence>
<dbReference type="AlphaFoldDB" id="A0A833UDG0"/>
<evidence type="ECO:0000313" key="2">
    <source>
        <dbReference type="Proteomes" id="UP000619265"/>
    </source>
</evidence>
<reference evidence="1" key="1">
    <citation type="submission" date="2015-10" db="EMBL/GenBank/DDBJ databases">
        <authorList>
            <person name="Martinez-Garcia P.J."/>
            <person name="Crepeau M.W."/>
            <person name="Puiu D."/>
            <person name="Gonzalez-Ibeas D."/>
            <person name="Whalen J."/>
            <person name="Stevens K."/>
            <person name="Paul R."/>
            <person name="Butterfield T."/>
            <person name="Britton M."/>
            <person name="Reagan R."/>
            <person name="Chakraborty S."/>
            <person name="Walawage S.L."/>
            <person name="Vasquez-Gross H.A."/>
            <person name="Cardeno C."/>
            <person name="Famula R."/>
            <person name="Pratt K."/>
            <person name="Kuruganti S."/>
            <person name="Aradhya M.K."/>
            <person name="Leslie C.A."/>
            <person name="Dandekar A.M."/>
            <person name="Salzberg S.L."/>
            <person name="Wegrzyn J.L."/>
            <person name="Langley C.H."/>
            <person name="Neale D.B."/>
        </authorList>
    </citation>
    <scope>NUCLEOTIDE SEQUENCE</scope>
    <source>
        <tissue evidence="1">Leaves</tissue>
    </source>
</reference>
<comment type="caution">
    <text evidence="1">The sequence shown here is derived from an EMBL/GenBank/DDBJ whole genome shotgun (WGS) entry which is preliminary data.</text>
</comment>
<gene>
    <name evidence="1" type="ORF">F2P56_028405</name>
</gene>
<evidence type="ECO:0000313" key="1">
    <source>
        <dbReference type="EMBL" id="KAF5453508.1"/>
    </source>
</evidence>
<organism evidence="1 2">
    <name type="scientific">Juglans regia</name>
    <name type="common">English walnut</name>
    <dbReference type="NCBI Taxonomy" id="51240"/>
    <lineage>
        <taxon>Eukaryota</taxon>
        <taxon>Viridiplantae</taxon>
        <taxon>Streptophyta</taxon>
        <taxon>Embryophyta</taxon>
        <taxon>Tracheophyta</taxon>
        <taxon>Spermatophyta</taxon>
        <taxon>Magnoliopsida</taxon>
        <taxon>eudicotyledons</taxon>
        <taxon>Gunneridae</taxon>
        <taxon>Pentapetalae</taxon>
        <taxon>rosids</taxon>
        <taxon>fabids</taxon>
        <taxon>Fagales</taxon>
        <taxon>Juglandaceae</taxon>
        <taxon>Juglans</taxon>
    </lineage>
</organism>
<accession>A0A833UDG0</accession>